<evidence type="ECO:0000313" key="11">
    <source>
        <dbReference type="EMBL" id="QMW04673.1"/>
    </source>
</evidence>
<dbReference type="Pfam" id="PF14905">
    <property type="entry name" value="OMP_b-brl_3"/>
    <property type="match status" value="1"/>
</dbReference>
<dbReference type="PROSITE" id="PS52016">
    <property type="entry name" value="TONB_DEPENDENT_REC_3"/>
    <property type="match status" value="1"/>
</dbReference>
<dbReference type="GO" id="GO:0044718">
    <property type="term" value="P:siderophore transmembrane transport"/>
    <property type="evidence" value="ECO:0007669"/>
    <property type="project" value="TreeGrafter"/>
</dbReference>
<keyword evidence="5" id="KW-0732">Signal</keyword>
<dbReference type="GO" id="GO:0015344">
    <property type="term" value="F:siderophore uptake transmembrane transporter activity"/>
    <property type="evidence" value="ECO:0007669"/>
    <property type="project" value="TreeGrafter"/>
</dbReference>
<dbReference type="RefSeq" id="WP_182462026.1">
    <property type="nucleotide sequence ID" value="NZ_CP059732.1"/>
</dbReference>
<evidence type="ECO:0000256" key="7">
    <source>
        <dbReference type="ARBA" id="ARBA00023237"/>
    </source>
</evidence>
<keyword evidence="2 8" id="KW-0813">Transport</keyword>
<dbReference type="InterPro" id="IPR036942">
    <property type="entry name" value="Beta-barrel_TonB_sf"/>
</dbReference>
<evidence type="ECO:0000256" key="1">
    <source>
        <dbReference type="ARBA" id="ARBA00004571"/>
    </source>
</evidence>
<dbReference type="InterPro" id="IPR041700">
    <property type="entry name" value="OMP_b-brl_3"/>
</dbReference>
<evidence type="ECO:0000256" key="3">
    <source>
        <dbReference type="ARBA" id="ARBA00022452"/>
    </source>
</evidence>
<dbReference type="Gene3D" id="2.40.170.20">
    <property type="entry name" value="TonB-dependent receptor, beta-barrel domain"/>
    <property type="match status" value="1"/>
</dbReference>
<dbReference type="GO" id="GO:0009279">
    <property type="term" value="C:cell outer membrane"/>
    <property type="evidence" value="ECO:0007669"/>
    <property type="project" value="UniProtKB-SubCell"/>
</dbReference>
<dbReference type="InterPro" id="IPR008969">
    <property type="entry name" value="CarboxyPept-like_regulatory"/>
</dbReference>
<feature type="domain" description="Outer membrane protein beta-barrel" evidence="10">
    <location>
        <begin position="348"/>
        <end position="754"/>
    </location>
</feature>
<sequence length="778" mass="86872">MLDSVTRQPVPFATVALLNSSGNVLTGKTTSETGAFVFSGLNPGSYGLQLTFVGYQTRTVLTFTLAAQKPVIQLGNLLLRPESRQLNEVVVAGQKALIEEKSDRLVYNAANDLTNKGGTAVDVLRKAPMLTVDVTGNVQLRGSSNLKVLLNGRPSGLLARNLSEALKMIPANTIQSVEVITSPSARYDAEGSGGVINIITKKQLKGSNGNLDVTAGNYMQSIGGSYGFKREKFGLTFSGNADAEREKSVSEMTRVSLLDGQPAGELFQRRSANNVHRGWFGDLSMEYAFDTLNRVNFSISTWGGAWPNSNSLYNRFRNAEGVVSQEYTQEVDQQSPFGNVEFNLGYTRTFKKPKQELAVLAQYSYTFDNTRYTSDQYNLGGAPIYRETSQNKSQNPQLTFQLDYTHPFSTSGRQMVEFGVKAIRRDVGSTYAIYNSSLDAVDLLTYNAGRSNTFDYDQQVLATYASLKLANQTKWTLQSGLRLENTVMEGRFADSIPPFRIRFNNLIPSIILSKQLSDRQSFKVSYTQRISRPMIWDLNPYINASDPKNLSAGNPQLRPELTHLAEISYSLTTKNGAYLNLALYRRQTDNSIEEVRTVDTSGVSQTIKQNVARNQRTGLNVNAAWQLNRNWKVNGGGEFYHTQFSSTALQVQNSGWLWQLNLNMAYQLPQNYSLQAYGMYSTGWVLLQGKNSAWYHYSLAARKEFWDKKASLTLGVNNPFTYPFRQNNDSQSNSFQSHTANQYFTRSVKLTFSWQFGQIRAGSEQSGRKITNDDAKAK</sequence>
<dbReference type="Pfam" id="PF07715">
    <property type="entry name" value="Plug"/>
    <property type="match status" value="1"/>
</dbReference>
<name>A0A7G5H0N1_9BACT</name>
<dbReference type="InterPro" id="IPR039426">
    <property type="entry name" value="TonB-dep_rcpt-like"/>
</dbReference>
<reference evidence="11 12" key="1">
    <citation type="submission" date="2020-07" db="EMBL/GenBank/DDBJ databases">
        <title>Spirosoma foliorum sp. nov., isolated from the leaves on the Nejang mountain Korea, Republic of.</title>
        <authorList>
            <person name="Ho H."/>
            <person name="Lee Y.-J."/>
            <person name="Nurcahyanto D.-A."/>
            <person name="Kim S.-G."/>
        </authorList>
    </citation>
    <scope>NUCLEOTIDE SEQUENCE [LARGE SCALE GENOMIC DNA]</scope>
    <source>
        <strain evidence="11 12">PL0136</strain>
    </source>
</reference>
<dbReference type="InterPro" id="IPR012910">
    <property type="entry name" value="Plug_dom"/>
</dbReference>
<evidence type="ECO:0000256" key="2">
    <source>
        <dbReference type="ARBA" id="ARBA00022448"/>
    </source>
</evidence>
<accession>A0A7G5H0N1</accession>
<dbReference type="Gene3D" id="2.60.40.1120">
    <property type="entry name" value="Carboxypeptidase-like, regulatory domain"/>
    <property type="match status" value="1"/>
</dbReference>
<dbReference type="Gene3D" id="2.170.130.10">
    <property type="entry name" value="TonB-dependent receptor, plug domain"/>
    <property type="match status" value="1"/>
</dbReference>
<comment type="similarity">
    <text evidence="8">Belongs to the TonB-dependent receptor family.</text>
</comment>
<evidence type="ECO:0000256" key="6">
    <source>
        <dbReference type="ARBA" id="ARBA00023136"/>
    </source>
</evidence>
<evidence type="ECO:0000256" key="5">
    <source>
        <dbReference type="ARBA" id="ARBA00022729"/>
    </source>
</evidence>
<protein>
    <submittedName>
        <fullName evidence="11">TonB-dependent receptor</fullName>
    </submittedName>
</protein>
<gene>
    <name evidence="11" type="ORF">H3H32_07015</name>
</gene>
<comment type="subcellular location">
    <subcellularLocation>
        <location evidence="1 8">Cell outer membrane</location>
        <topology evidence="1 8">Multi-pass membrane protein</topology>
    </subcellularLocation>
</comment>
<proteinExistence type="inferred from homology"/>
<evidence type="ECO:0000259" key="10">
    <source>
        <dbReference type="Pfam" id="PF14905"/>
    </source>
</evidence>
<dbReference type="PANTHER" id="PTHR30069:SF29">
    <property type="entry name" value="HEMOGLOBIN AND HEMOGLOBIN-HAPTOGLOBIN-BINDING PROTEIN 1-RELATED"/>
    <property type="match status" value="1"/>
</dbReference>
<dbReference type="Pfam" id="PF13620">
    <property type="entry name" value="CarboxypepD_reg"/>
    <property type="match status" value="1"/>
</dbReference>
<keyword evidence="6 8" id="KW-0472">Membrane</keyword>
<feature type="domain" description="TonB-dependent receptor plug" evidence="9">
    <location>
        <begin position="117"/>
        <end position="195"/>
    </location>
</feature>
<evidence type="ECO:0000256" key="4">
    <source>
        <dbReference type="ARBA" id="ARBA00022692"/>
    </source>
</evidence>
<dbReference type="EMBL" id="CP059732">
    <property type="protein sequence ID" value="QMW04673.1"/>
    <property type="molecule type" value="Genomic_DNA"/>
</dbReference>
<dbReference type="SUPFAM" id="SSF49464">
    <property type="entry name" value="Carboxypeptidase regulatory domain-like"/>
    <property type="match status" value="1"/>
</dbReference>
<dbReference type="PANTHER" id="PTHR30069">
    <property type="entry name" value="TONB-DEPENDENT OUTER MEMBRANE RECEPTOR"/>
    <property type="match status" value="1"/>
</dbReference>
<dbReference type="KEGG" id="sfol:H3H32_07015"/>
<dbReference type="InterPro" id="IPR037066">
    <property type="entry name" value="Plug_dom_sf"/>
</dbReference>
<keyword evidence="11" id="KW-0675">Receptor</keyword>
<keyword evidence="4 8" id="KW-0812">Transmembrane</keyword>
<evidence type="ECO:0000313" key="12">
    <source>
        <dbReference type="Proteomes" id="UP000515369"/>
    </source>
</evidence>
<keyword evidence="12" id="KW-1185">Reference proteome</keyword>
<keyword evidence="7 8" id="KW-0998">Cell outer membrane</keyword>
<organism evidence="11 12">
    <name type="scientific">Spirosoma foliorum</name>
    <dbReference type="NCBI Taxonomy" id="2710596"/>
    <lineage>
        <taxon>Bacteria</taxon>
        <taxon>Pseudomonadati</taxon>
        <taxon>Bacteroidota</taxon>
        <taxon>Cytophagia</taxon>
        <taxon>Cytophagales</taxon>
        <taxon>Cytophagaceae</taxon>
        <taxon>Spirosoma</taxon>
    </lineage>
</organism>
<dbReference type="Proteomes" id="UP000515369">
    <property type="component" value="Chromosome"/>
</dbReference>
<evidence type="ECO:0000256" key="8">
    <source>
        <dbReference type="PROSITE-ProRule" id="PRU01360"/>
    </source>
</evidence>
<dbReference type="SUPFAM" id="SSF56935">
    <property type="entry name" value="Porins"/>
    <property type="match status" value="1"/>
</dbReference>
<dbReference type="AlphaFoldDB" id="A0A7G5H0N1"/>
<evidence type="ECO:0000259" key="9">
    <source>
        <dbReference type="Pfam" id="PF07715"/>
    </source>
</evidence>
<keyword evidence="3 8" id="KW-1134">Transmembrane beta strand</keyword>